<evidence type="ECO:0000256" key="2">
    <source>
        <dbReference type="PROSITE-ProRule" id="PRU00703"/>
    </source>
</evidence>
<dbReference type="InterPro" id="IPR046342">
    <property type="entry name" value="CBS_dom_sf"/>
</dbReference>
<reference evidence="4 5" key="1">
    <citation type="journal article" date="2015" name="Genome Announc.">
        <title>Genome Sequence of a Sulfate-Reducing Thermophilic Bacterium, Thermodesulfobacterium commune DSM 2178T (Phylum Thermodesulfobacteria).</title>
        <authorList>
            <person name="Bhatnagar S."/>
            <person name="Badger J.H."/>
            <person name="Madupu R."/>
            <person name="Khouri H.M."/>
            <person name="O'Connor E.M."/>
            <person name="Robb F.T."/>
            <person name="Ward N.L."/>
            <person name="Eisen J.A."/>
        </authorList>
    </citation>
    <scope>NUCLEOTIDE SEQUENCE [LARGE SCALE GENOMIC DNA]</scope>
    <source>
        <strain evidence="4 5">DSM 2178</strain>
    </source>
</reference>
<dbReference type="PANTHER" id="PTHR43080:SF2">
    <property type="entry name" value="CBS DOMAIN-CONTAINING PROTEIN"/>
    <property type="match status" value="1"/>
</dbReference>
<dbReference type="InterPro" id="IPR051257">
    <property type="entry name" value="Diverse_CBS-Domain"/>
</dbReference>
<accession>A0A075WSH6</accession>
<keyword evidence="4" id="KW-0808">Transferase</keyword>
<keyword evidence="1 2" id="KW-0129">CBS domain</keyword>
<dbReference type="KEGG" id="tcm:HL41_00050"/>
<dbReference type="PROSITE" id="PS51371">
    <property type="entry name" value="CBS"/>
    <property type="match status" value="2"/>
</dbReference>
<proteinExistence type="predicted"/>
<keyword evidence="4" id="KW-0418">Kinase</keyword>
<dbReference type="eggNOG" id="COG2905">
    <property type="taxonomic scope" value="Bacteria"/>
</dbReference>
<feature type="domain" description="CBS" evidence="3">
    <location>
        <begin position="9"/>
        <end position="67"/>
    </location>
</feature>
<dbReference type="OrthoDB" id="9802114at2"/>
<dbReference type="Gene3D" id="3.10.580.10">
    <property type="entry name" value="CBS-domain"/>
    <property type="match status" value="1"/>
</dbReference>
<dbReference type="Proteomes" id="UP000028481">
    <property type="component" value="Chromosome"/>
</dbReference>
<dbReference type="PaxDb" id="289377-HL41_00050"/>
<dbReference type="RefSeq" id="WP_038062947.1">
    <property type="nucleotide sequence ID" value="NZ_CP008796.1"/>
</dbReference>
<evidence type="ECO:0000313" key="5">
    <source>
        <dbReference type="Proteomes" id="UP000028481"/>
    </source>
</evidence>
<protein>
    <submittedName>
        <fullName evidence="4">Histidine kinase</fullName>
    </submittedName>
</protein>
<dbReference type="STRING" id="289377.HL41_00050"/>
<name>A0A075WSH6_9BACT</name>
<organism evidence="4 5">
    <name type="scientific">Thermodesulfobacterium commune DSM 2178</name>
    <dbReference type="NCBI Taxonomy" id="289377"/>
    <lineage>
        <taxon>Bacteria</taxon>
        <taxon>Pseudomonadati</taxon>
        <taxon>Thermodesulfobacteriota</taxon>
        <taxon>Thermodesulfobacteria</taxon>
        <taxon>Thermodesulfobacteriales</taxon>
        <taxon>Thermodesulfobacteriaceae</taxon>
        <taxon>Thermodesulfobacterium</taxon>
    </lineage>
</organism>
<dbReference type="AlphaFoldDB" id="A0A075WSH6"/>
<dbReference type="Pfam" id="PF00571">
    <property type="entry name" value="CBS"/>
    <property type="match status" value="2"/>
</dbReference>
<evidence type="ECO:0000256" key="1">
    <source>
        <dbReference type="ARBA" id="ARBA00023122"/>
    </source>
</evidence>
<gene>
    <name evidence="4" type="ORF">HL41_00050</name>
</gene>
<keyword evidence="5" id="KW-1185">Reference proteome</keyword>
<sequence>MGKVAKDIMNKKLETISADATVYDAIERLIDKRIRSLLVLPKNHDDSYGVVTVRNIIFKVLAKNLDPHKIKIGDIASKPVLCVPQDTPLEKILEIMNSHNIARVFITDENKKIIGVVSFFDVLYNVLIEQAKK</sequence>
<evidence type="ECO:0000259" key="3">
    <source>
        <dbReference type="PROSITE" id="PS51371"/>
    </source>
</evidence>
<dbReference type="InterPro" id="IPR000644">
    <property type="entry name" value="CBS_dom"/>
</dbReference>
<feature type="domain" description="CBS" evidence="3">
    <location>
        <begin position="76"/>
        <end position="133"/>
    </location>
</feature>
<dbReference type="EMBL" id="CP008796">
    <property type="protein sequence ID" value="AIH03358.1"/>
    <property type="molecule type" value="Genomic_DNA"/>
</dbReference>
<evidence type="ECO:0000313" key="4">
    <source>
        <dbReference type="EMBL" id="AIH03358.1"/>
    </source>
</evidence>
<dbReference type="SUPFAM" id="SSF54631">
    <property type="entry name" value="CBS-domain pair"/>
    <property type="match status" value="1"/>
</dbReference>
<dbReference type="SMART" id="SM00116">
    <property type="entry name" value="CBS"/>
    <property type="match status" value="2"/>
</dbReference>
<dbReference type="PANTHER" id="PTHR43080">
    <property type="entry name" value="CBS DOMAIN-CONTAINING PROTEIN CBSX3, MITOCHONDRIAL"/>
    <property type="match status" value="1"/>
</dbReference>
<dbReference type="GO" id="GO:0016301">
    <property type="term" value="F:kinase activity"/>
    <property type="evidence" value="ECO:0007669"/>
    <property type="project" value="UniProtKB-KW"/>
</dbReference>
<dbReference type="HOGENOM" id="CLU_040681_12_3_0"/>